<proteinExistence type="predicted"/>
<evidence type="ECO:0000256" key="1">
    <source>
        <dbReference type="SAM" id="MobiDB-lite"/>
    </source>
</evidence>
<feature type="compositionally biased region" description="Acidic residues" evidence="1">
    <location>
        <begin position="132"/>
        <end position="141"/>
    </location>
</feature>
<gene>
    <name evidence="2" type="ORF">MHPYR_580004</name>
</gene>
<feature type="compositionally biased region" description="Low complexity" evidence="1">
    <location>
        <begin position="145"/>
        <end position="155"/>
    </location>
</feature>
<name>A0A1Y5PIE0_9MYCO</name>
<reference evidence="2" key="1">
    <citation type="submission" date="2016-03" db="EMBL/GenBank/DDBJ databases">
        <authorList>
            <person name="Ploux O."/>
        </authorList>
    </citation>
    <scope>NUCLEOTIDE SEQUENCE</scope>
    <source>
        <strain evidence="2">UC10</strain>
    </source>
</reference>
<protein>
    <submittedName>
        <fullName evidence="2">Uncharacterized protein</fullName>
    </submittedName>
</protein>
<evidence type="ECO:0000313" key="2">
    <source>
        <dbReference type="EMBL" id="SBS78443.1"/>
    </source>
</evidence>
<dbReference type="AlphaFoldDB" id="A0A1Y5PIE0"/>
<organism evidence="2">
    <name type="scientific">uncultured Mycobacterium sp</name>
    <dbReference type="NCBI Taxonomy" id="171292"/>
    <lineage>
        <taxon>Bacteria</taxon>
        <taxon>Bacillati</taxon>
        <taxon>Actinomycetota</taxon>
        <taxon>Actinomycetes</taxon>
        <taxon>Mycobacteriales</taxon>
        <taxon>Mycobacteriaceae</taxon>
        <taxon>Mycobacterium</taxon>
        <taxon>environmental samples</taxon>
    </lineage>
</organism>
<sequence>MDFAVVGFGVTTAVVVVVVESAGGGVEVPPVADVSGVTVPSVVDGAGVEVLPVELGVVVEVVGCVVASVASASATTGRADPDDRTDTDEPLLEFAAGCLPVERVRAGPADALVRLGVAEWRELLPELFDDCGADPESDEPPSVEAAATPWPTPTARLSPTAAAKMPLRAARFRLRATTFRCRAACFLWRPACFFFEATDSPDSETWHASYPPQV</sequence>
<dbReference type="EMBL" id="FLQS01000054">
    <property type="protein sequence ID" value="SBS78443.1"/>
    <property type="molecule type" value="Genomic_DNA"/>
</dbReference>
<feature type="region of interest" description="Disordered" evidence="1">
    <location>
        <begin position="132"/>
        <end position="157"/>
    </location>
</feature>
<accession>A0A1Y5PIE0</accession>